<accession>A0A6C2D6J0</accession>
<sequence length="199" mass="22647">MFKKIKKWFLRPKNPAGNVYYAKLRTPQGDFYKLGYTSKPSLVERMAYGNSGDEKLINHQFFFTFCEDAWDVEQTLLEHFDKQRAFGRFSNDPKMPLSGRGQSELFVCDVLGLDEDLYRLPDEDTLKAIRDNADEAGAGCLFILIGLILIPFTLGISLFFILGGISGIFGKKEQPVFEFRTRPVHPPAIQKLIDALNRG</sequence>
<gene>
    <name evidence="2" type="ORF">ETQ85_03120</name>
</gene>
<dbReference type="RefSeq" id="WP_148577584.1">
    <property type="nucleotide sequence ID" value="NZ_SDKK01000002.1"/>
</dbReference>
<comment type="caution">
    <text evidence="2">The sequence shown here is derived from an EMBL/GenBank/DDBJ whole genome shotgun (WGS) entry which is preliminary data.</text>
</comment>
<dbReference type="EMBL" id="SDKK01000002">
    <property type="protein sequence ID" value="TYC61661.1"/>
    <property type="molecule type" value="Genomic_DNA"/>
</dbReference>
<evidence type="ECO:0000313" key="2">
    <source>
        <dbReference type="EMBL" id="TYC61661.1"/>
    </source>
</evidence>
<keyword evidence="3" id="KW-1185">Reference proteome</keyword>
<keyword evidence="1" id="KW-1133">Transmembrane helix</keyword>
<reference evidence="2 3" key="1">
    <citation type="submission" date="2019-01" db="EMBL/GenBank/DDBJ databases">
        <title>Zoogloea oleivorans genome sequencing and assembly.</title>
        <authorList>
            <person name="Tancsics A."/>
            <person name="Farkas M."/>
            <person name="Kriszt B."/>
            <person name="Maroti G."/>
            <person name="Horvath B."/>
        </authorList>
    </citation>
    <scope>NUCLEOTIDE SEQUENCE [LARGE SCALE GENOMIC DNA]</scope>
    <source>
        <strain evidence="2 3">Buc</strain>
    </source>
</reference>
<feature type="transmembrane region" description="Helical" evidence="1">
    <location>
        <begin position="136"/>
        <end position="169"/>
    </location>
</feature>
<keyword evidence="1" id="KW-0812">Transmembrane</keyword>
<evidence type="ECO:0000256" key="1">
    <source>
        <dbReference type="SAM" id="Phobius"/>
    </source>
</evidence>
<dbReference type="OrthoDB" id="7027170at2"/>
<evidence type="ECO:0000313" key="3">
    <source>
        <dbReference type="Proteomes" id="UP000389128"/>
    </source>
</evidence>
<keyword evidence="1" id="KW-0472">Membrane</keyword>
<name>A0A6C2D6J0_9RHOO</name>
<protein>
    <submittedName>
        <fullName evidence="2">Uncharacterized protein</fullName>
    </submittedName>
</protein>
<organism evidence="2 3">
    <name type="scientific">Zoogloea oleivorans</name>
    <dbReference type="NCBI Taxonomy" id="1552750"/>
    <lineage>
        <taxon>Bacteria</taxon>
        <taxon>Pseudomonadati</taxon>
        <taxon>Pseudomonadota</taxon>
        <taxon>Betaproteobacteria</taxon>
        <taxon>Rhodocyclales</taxon>
        <taxon>Zoogloeaceae</taxon>
        <taxon>Zoogloea</taxon>
    </lineage>
</organism>
<dbReference type="Proteomes" id="UP000389128">
    <property type="component" value="Unassembled WGS sequence"/>
</dbReference>
<proteinExistence type="predicted"/>
<dbReference type="AlphaFoldDB" id="A0A6C2D6J0"/>